<organism evidence="2 3">
    <name type="scientific">Mytilus edulis</name>
    <name type="common">Blue mussel</name>
    <dbReference type="NCBI Taxonomy" id="6550"/>
    <lineage>
        <taxon>Eukaryota</taxon>
        <taxon>Metazoa</taxon>
        <taxon>Spiralia</taxon>
        <taxon>Lophotrochozoa</taxon>
        <taxon>Mollusca</taxon>
        <taxon>Bivalvia</taxon>
        <taxon>Autobranchia</taxon>
        <taxon>Pteriomorphia</taxon>
        <taxon>Mytilida</taxon>
        <taxon>Mytiloidea</taxon>
        <taxon>Mytilidae</taxon>
        <taxon>Mytilinae</taxon>
        <taxon>Mytilus</taxon>
    </lineage>
</organism>
<evidence type="ECO:0000313" key="3">
    <source>
        <dbReference type="Proteomes" id="UP000683360"/>
    </source>
</evidence>
<feature type="compositionally biased region" description="Low complexity" evidence="1">
    <location>
        <begin position="187"/>
        <end position="199"/>
    </location>
</feature>
<protein>
    <submittedName>
        <fullName evidence="2">Uncharacterized protein</fullName>
    </submittedName>
</protein>
<sequence length="272" mass="30796">MGSAITGEITTSKNYLDRRQPYRRIPPALFDEFIDSDSEILADTSKFADIDWTYEQRQDSCISRVIDLVITGHRLTKRQMSHETDLVRRLLREWDKLCLKDKKLVSKKKDCPSVLVDKVLDSDKTVDEITTDDQVVSNTSSENSDSDSEEEFLVHECPRRRVDIVPPLNPLADEFHPGILNLDEVSQRSSSPDSSIEQSDGQRSSILGVSEFSNPVPVSSESETSSDNQASSVSDSHAPSALDYVQPESEIQVRRSSRQVKPPVRFQDYVRY</sequence>
<gene>
    <name evidence="2" type="ORF">MEDL_41266</name>
</gene>
<keyword evidence="3" id="KW-1185">Reference proteome</keyword>
<name>A0A8S3T362_MYTED</name>
<evidence type="ECO:0000256" key="1">
    <source>
        <dbReference type="SAM" id="MobiDB-lite"/>
    </source>
</evidence>
<feature type="region of interest" description="Disordered" evidence="1">
    <location>
        <begin position="131"/>
        <end position="153"/>
    </location>
</feature>
<feature type="compositionally biased region" description="Low complexity" evidence="1">
    <location>
        <begin position="209"/>
        <end position="236"/>
    </location>
</feature>
<feature type="region of interest" description="Disordered" evidence="1">
    <location>
        <begin position="185"/>
        <end position="272"/>
    </location>
</feature>
<comment type="caution">
    <text evidence="2">The sequence shown here is derived from an EMBL/GenBank/DDBJ whole genome shotgun (WGS) entry which is preliminary data.</text>
</comment>
<proteinExistence type="predicted"/>
<evidence type="ECO:0000313" key="2">
    <source>
        <dbReference type="EMBL" id="CAG2228289.1"/>
    </source>
</evidence>
<dbReference type="AlphaFoldDB" id="A0A8S3T362"/>
<dbReference type="Proteomes" id="UP000683360">
    <property type="component" value="Unassembled WGS sequence"/>
</dbReference>
<reference evidence="2" key="1">
    <citation type="submission" date="2021-03" db="EMBL/GenBank/DDBJ databases">
        <authorList>
            <person name="Bekaert M."/>
        </authorList>
    </citation>
    <scope>NUCLEOTIDE SEQUENCE</scope>
</reference>
<dbReference type="EMBL" id="CAJPWZ010001993">
    <property type="protein sequence ID" value="CAG2228289.1"/>
    <property type="molecule type" value="Genomic_DNA"/>
</dbReference>
<accession>A0A8S3T362</accession>